<feature type="compositionally biased region" description="Basic and acidic residues" evidence="1">
    <location>
        <begin position="21"/>
        <end position="38"/>
    </location>
</feature>
<name>M0N6Q1_9EURY</name>
<dbReference type="OrthoDB" id="214001at2157"/>
<dbReference type="RefSeq" id="WP_007740231.1">
    <property type="nucleotide sequence ID" value="NZ_AOMF01000155.1"/>
</dbReference>
<dbReference type="AlphaFoldDB" id="M0N6Q1"/>
<accession>M0N6Q1</accession>
<protein>
    <submittedName>
        <fullName evidence="2">Uncharacterized protein</fullName>
    </submittedName>
</protein>
<dbReference type="EMBL" id="AOMF01000155">
    <property type="protein sequence ID" value="EMA52814.1"/>
    <property type="molecule type" value="Genomic_DNA"/>
</dbReference>
<comment type="caution">
    <text evidence="2">The sequence shown here is derived from an EMBL/GenBank/DDBJ whole genome shotgun (WGS) entry which is preliminary data.</text>
</comment>
<evidence type="ECO:0000256" key="1">
    <source>
        <dbReference type="SAM" id="MobiDB-lite"/>
    </source>
</evidence>
<sequence length="66" mass="7680">MNTGADVSVSEMMAQTTPSSYRDERAELRERVRNPESEAERREAVLRLAEIDREIHAETYEKLARE</sequence>
<feature type="region of interest" description="Disordered" evidence="1">
    <location>
        <begin position="1"/>
        <end position="38"/>
    </location>
</feature>
<dbReference type="Pfam" id="PF26044">
    <property type="entry name" value="Antitox_halo"/>
    <property type="match status" value="1"/>
</dbReference>
<organism evidence="2 3">
    <name type="scientific">Halococcus thailandensis JCM 13552</name>
    <dbReference type="NCBI Taxonomy" id="1227457"/>
    <lineage>
        <taxon>Archaea</taxon>
        <taxon>Methanobacteriati</taxon>
        <taxon>Methanobacteriota</taxon>
        <taxon>Stenosarchaea group</taxon>
        <taxon>Halobacteria</taxon>
        <taxon>Halobacteriales</taxon>
        <taxon>Halococcaceae</taxon>
        <taxon>Halococcus</taxon>
    </lineage>
</organism>
<reference evidence="2 3" key="1">
    <citation type="journal article" date="2014" name="PLoS Genet.">
        <title>Phylogenetically driven sequencing of extremely halophilic archaea reveals strategies for static and dynamic osmo-response.</title>
        <authorList>
            <person name="Becker E.A."/>
            <person name="Seitzer P.M."/>
            <person name="Tritt A."/>
            <person name="Larsen D."/>
            <person name="Krusor M."/>
            <person name="Yao A.I."/>
            <person name="Wu D."/>
            <person name="Madern D."/>
            <person name="Eisen J.A."/>
            <person name="Darling A.E."/>
            <person name="Facciotti M.T."/>
        </authorList>
    </citation>
    <scope>NUCLEOTIDE SEQUENCE [LARGE SCALE GENOMIC DNA]</scope>
    <source>
        <strain evidence="2 3">JCM 13552</strain>
    </source>
</reference>
<dbReference type="InterPro" id="IPR058985">
    <property type="entry name" value="Antitox_halobact"/>
</dbReference>
<dbReference type="PATRIC" id="fig|1227457.3.peg.1931"/>
<gene>
    <name evidence="2" type="ORF">C451_10345</name>
</gene>
<keyword evidence="3" id="KW-1185">Reference proteome</keyword>
<evidence type="ECO:0000313" key="3">
    <source>
        <dbReference type="Proteomes" id="UP000011680"/>
    </source>
</evidence>
<evidence type="ECO:0000313" key="2">
    <source>
        <dbReference type="EMBL" id="EMA52814.1"/>
    </source>
</evidence>
<proteinExistence type="predicted"/>
<dbReference type="Proteomes" id="UP000011680">
    <property type="component" value="Unassembled WGS sequence"/>
</dbReference>